<evidence type="ECO:0000313" key="1">
    <source>
        <dbReference type="EMBL" id="SDF72146.1"/>
    </source>
</evidence>
<name>A0A1G7NDW6_9GAMM</name>
<proteinExistence type="predicted"/>
<organism evidence="1 2">
    <name type="scientific">Onishia taeanensis</name>
    <dbReference type="NCBI Taxonomy" id="284577"/>
    <lineage>
        <taxon>Bacteria</taxon>
        <taxon>Pseudomonadati</taxon>
        <taxon>Pseudomonadota</taxon>
        <taxon>Gammaproteobacteria</taxon>
        <taxon>Oceanospirillales</taxon>
        <taxon>Halomonadaceae</taxon>
        <taxon>Onishia</taxon>
    </lineage>
</organism>
<gene>
    <name evidence="1" type="ORF">SAMN05216571_101381</name>
</gene>
<dbReference type="RefSeq" id="WP_092522508.1">
    <property type="nucleotide sequence ID" value="NZ_FNCI01000001.1"/>
</dbReference>
<keyword evidence="2" id="KW-1185">Reference proteome</keyword>
<accession>A0A1G7NDW6</accession>
<dbReference type="Proteomes" id="UP000198641">
    <property type="component" value="Unassembled WGS sequence"/>
</dbReference>
<dbReference type="AlphaFoldDB" id="A0A1G7NDW6"/>
<sequence length="88" mass="9846">MPEVTAKQDAADQRRHELIIESARLALQIEDAENRGNAVAEARRRMTYHTGQAELTGLTKGGSLAAQENHLVLARTYQRELYRLGGEE</sequence>
<evidence type="ECO:0000313" key="2">
    <source>
        <dbReference type="Proteomes" id="UP000198641"/>
    </source>
</evidence>
<protein>
    <submittedName>
        <fullName evidence="1">Uncharacterized protein</fullName>
    </submittedName>
</protein>
<dbReference type="EMBL" id="FNCI01000001">
    <property type="protein sequence ID" value="SDF72146.1"/>
    <property type="molecule type" value="Genomic_DNA"/>
</dbReference>
<reference evidence="1 2" key="1">
    <citation type="submission" date="2016-10" db="EMBL/GenBank/DDBJ databases">
        <authorList>
            <person name="de Groot N.N."/>
        </authorList>
    </citation>
    <scope>NUCLEOTIDE SEQUENCE [LARGE SCALE GENOMIC DNA]</scope>
    <source>
        <strain evidence="1 2">BH539</strain>
    </source>
</reference>